<comment type="caution">
    <text evidence="1">The sequence shown here is derived from an EMBL/GenBank/DDBJ whole genome shotgun (WGS) entry which is preliminary data.</text>
</comment>
<dbReference type="AlphaFoldDB" id="A0A9K3D985"/>
<accession>A0A9K3D985</accession>
<dbReference type="EMBL" id="BDIP01005355">
    <property type="protein sequence ID" value="GIQ89719.1"/>
    <property type="molecule type" value="Genomic_DNA"/>
</dbReference>
<feature type="non-terminal residue" evidence="1">
    <location>
        <position position="1"/>
    </location>
</feature>
<name>A0A9K3D985_9EUKA</name>
<organism evidence="1 2">
    <name type="scientific">Kipferlia bialata</name>
    <dbReference type="NCBI Taxonomy" id="797122"/>
    <lineage>
        <taxon>Eukaryota</taxon>
        <taxon>Metamonada</taxon>
        <taxon>Carpediemonas-like organisms</taxon>
        <taxon>Kipferlia</taxon>
    </lineage>
</organism>
<protein>
    <submittedName>
        <fullName evidence="1">Uncharacterized protein</fullName>
    </submittedName>
</protein>
<gene>
    <name evidence="1" type="ORF">KIPB_012268</name>
</gene>
<proteinExistence type="predicted"/>
<sequence length="65" mass="6625">MSLQSTLETLEGDSERIAESISAAVAGLQEHLAKSVAGTSESLGVLNQGVSVLSRDIGEAVGRAQ</sequence>
<evidence type="ECO:0000313" key="1">
    <source>
        <dbReference type="EMBL" id="GIQ89719.1"/>
    </source>
</evidence>
<dbReference type="Proteomes" id="UP000265618">
    <property type="component" value="Unassembled WGS sequence"/>
</dbReference>
<evidence type="ECO:0000313" key="2">
    <source>
        <dbReference type="Proteomes" id="UP000265618"/>
    </source>
</evidence>
<reference evidence="1 2" key="1">
    <citation type="journal article" date="2018" name="PLoS ONE">
        <title>The draft genome of Kipferlia bialata reveals reductive genome evolution in fornicate parasites.</title>
        <authorList>
            <person name="Tanifuji G."/>
            <person name="Takabayashi S."/>
            <person name="Kume K."/>
            <person name="Takagi M."/>
            <person name="Nakayama T."/>
            <person name="Kamikawa R."/>
            <person name="Inagaki Y."/>
            <person name="Hashimoto T."/>
        </authorList>
    </citation>
    <scope>NUCLEOTIDE SEQUENCE [LARGE SCALE GENOMIC DNA]</scope>
    <source>
        <strain evidence="1">NY0173</strain>
    </source>
</reference>
<keyword evidence="2" id="KW-1185">Reference proteome</keyword>